<dbReference type="RefSeq" id="WP_067395285.1">
    <property type="nucleotide sequence ID" value="NZ_BCTA01000080.1"/>
</dbReference>
<evidence type="ECO:0000313" key="3">
    <source>
        <dbReference type="Proteomes" id="UP000069773"/>
    </source>
</evidence>
<reference evidence="2" key="3">
    <citation type="journal article" date="2022" name="BMC Genomics">
        <title>Comparative genome analysis of mycobacteria focusing on tRNA and non-coding RNA.</title>
        <authorList>
            <person name="Behra P.R.K."/>
            <person name="Pettersson B.M.F."/>
            <person name="Ramesh M."/>
            <person name="Das S."/>
            <person name="Dasgupta S."/>
            <person name="Kirsebom L.A."/>
        </authorList>
    </citation>
    <scope>NUCLEOTIDE SEQUENCE</scope>
    <source>
        <strain evidence="2">DSM 44203</strain>
    </source>
</reference>
<organism evidence="2 4">
    <name type="scientific">Mycolicibacterium novocastrense</name>
    <name type="common">Mycobacterium novocastrense</name>
    <dbReference type="NCBI Taxonomy" id="59813"/>
    <lineage>
        <taxon>Bacteria</taxon>
        <taxon>Bacillati</taxon>
        <taxon>Actinomycetota</taxon>
        <taxon>Actinomycetes</taxon>
        <taxon>Mycobacteriales</taxon>
        <taxon>Mycobacteriaceae</taxon>
        <taxon>Mycolicibacterium</taxon>
    </lineage>
</organism>
<protein>
    <submittedName>
        <fullName evidence="2">Uncharacterized protein</fullName>
    </submittedName>
</protein>
<dbReference type="Proteomes" id="UP000069773">
    <property type="component" value="Unassembled WGS sequence"/>
</dbReference>
<evidence type="ECO:0000313" key="1">
    <source>
        <dbReference type="EMBL" id="GAT11994.1"/>
    </source>
</evidence>
<reference evidence="2" key="2">
    <citation type="submission" date="2020-07" db="EMBL/GenBank/DDBJ databases">
        <authorList>
            <person name="Pettersson B.M.F."/>
            <person name="Behra P.R.K."/>
            <person name="Ramesh M."/>
            <person name="Das S."/>
            <person name="Dasgupta S."/>
            <person name="Kirsebom L.A."/>
        </authorList>
    </citation>
    <scope>NUCLEOTIDE SEQUENCE</scope>
    <source>
        <strain evidence="2">DSM 44203</strain>
    </source>
</reference>
<evidence type="ECO:0000313" key="2">
    <source>
        <dbReference type="EMBL" id="MCV7024372.1"/>
    </source>
</evidence>
<name>A0AAW5SLI6_MYCNV</name>
<keyword evidence="3" id="KW-1185">Reference proteome</keyword>
<proteinExistence type="predicted"/>
<dbReference type="AlphaFoldDB" id="A0AAW5SLI6"/>
<accession>A0AAW5SLI6</accession>
<gene>
    <name evidence="2" type="ORF">H7I77_13605</name>
    <name evidence="1" type="ORF">RMCN_5127</name>
</gene>
<dbReference type="Proteomes" id="UP001207528">
    <property type="component" value="Unassembled WGS sequence"/>
</dbReference>
<comment type="caution">
    <text evidence="2">The sequence shown here is derived from an EMBL/GenBank/DDBJ whole genome shotgun (WGS) entry which is preliminary data.</text>
</comment>
<evidence type="ECO:0000313" key="4">
    <source>
        <dbReference type="Proteomes" id="UP001207528"/>
    </source>
</evidence>
<reference evidence="1 3" key="1">
    <citation type="journal article" date="2016" name="Genome Announc.">
        <title>Draft Genome Sequences of Five Rapidly Growing Mycobacterium Species, M. thermoresistibile, M. fortuitum subsp. acetamidolyticum, M. canariasense, M. brisbanense, and M. novocastrense.</title>
        <authorList>
            <person name="Katahira K."/>
            <person name="Ogura Y."/>
            <person name="Gotoh Y."/>
            <person name="Hayashi T."/>
        </authorList>
    </citation>
    <scope>NUCLEOTIDE SEQUENCE [LARGE SCALE GENOMIC DNA]</scope>
    <source>
        <strain evidence="1 3">JCM18114</strain>
    </source>
</reference>
<sequence>MTNDDHSRPLLRVIDGGPHAANASIDAHLTIADVAAACGLPQPVIAQLVPRTWTADGWMYTPAQLEEAVRIARRRRSGDGDGIDTEWLPPR</sequence>
<dbReference type="EMBL" id="BCTA01000080">
    <property type="protein sequence ID" value="GAT11994.1"/>
    <property type="molecule type" value="Genomic_DNA"/>
</dbReference>
<dbReference type="EMBL" id="JACKTI010000037">
    <property type="protein sequence ID" value="MCV7024372.1"/>
    <property type="molecule type" value="Genomic_DNA"/>
</dbReference>